<dbReference type="InterPro" id="IPR013538">
    <property type="entry name" value="ASHA1/2-like_C"/>
</dbReference>
<dbReference type="Pfam" id="PF08327">
    <property type="entry name" value="AHSA1"/>
    <property type="match status" value="1"/>
</dbReference>
<dbReference type="RefSeq" id="WP_260901266.1">
    <property type="nucleotide sequence ID" value="NZ_JAOCZP010000002.1"/>
</dbReference>
<evidence type="ECO:0000313" key="4">
    <source>
        <dbReference type="Proteomes" id="UP001320831"/>
    </source>
</evidence>
<sequence>MTPELAAARQSDAELYISRLFDAPPALVFEAWTKAEHLNRWSCPTGFTVPHSEGDIRTGGWFKTCMRSPQGEDHWLSGTYREIAPERLVFTHAWHDENGQPGHETVVTVTLKEEGGKTRLTLHQAFFASKASRDGHEGGWNETLDNLAAYLPTMAAG</sequence>
<dbReference type="InterPro" id="IPR023393">
    <property type="entry name" value="START-like_dom_sf"/>
</dbReference>
<dbReference type="CDD" id="cd07814">
    <property type="entry name" value="SRPBCC_CalC_Aha1-like"/>
    <property type="match status" value="1"/>
</dbReference>
<dbReference type="Gene3D" id="3.30.530.20">
    <property type="match status" value="1"/>
</dbReference>
<evidence type="ECO:0000256" key="1">
    <source>
        <dbReference type="ARBA" id="ARBA00006817"/>
    </source>
</evidence>
<comment type="similarity">
    <text evidence="1">Belongs to the AHA1 family.</text>
</comment>
<dbReference type="SUPFAM" id="SSF55961">
    <property type="entry name" value="Bet v1-like"/>
    <property type="match status" value="1"/>
</dbReference>
<evidence type="ECO:0000313" key="3">
    <source>
        <dbReference type="EMBL" id="MCT7374763.1"/>
    </source>
</evidence>
<keyword evidence="4" id="KW-1185">Reference proteome</keyword>
<dbReference type="EMBL" id="JAOCZP010000002">
    <property type="protein sequence ID" value="MCT7374763.1"/>
    <property type="molecule type" value="Genomic_DNA"/>
</dbReference>
<dbReference type="Proteomes" id="UP001320831">
    <property type="component" value="Unassembled WGS sequence"/>
</dbReference>
<feature type="domain" description="Activator of Hsp90 ATPase homologue 1/2-like C-terminal" evidence="2">
    <location>
        <begin position="22"/>
        <end position="151"/>
    </location>
</feature>
<organism evidence="3 4">
    <name type="scientific">Chelativorans salis</name>
    <dbReference type="NCBI Taxonomy" id="2978478"/>
    <lineage>
        <taxon>Bacteria</taxon>
        <taxon>Pseudomonadati</taxon>
        <taxon>Pseudomonadota</taxon>
        <taxon>Alphaproteobacteria</taxon>
        <taxon>Hyphomicrobiales</taxon>
        <taxon>Phyllobacteriaceae</taxon>
        <taxon>Chelativorans</taxon>
    </lineage>
</organism>
<evidence type="ECO:0000259" key="2">
    <source>
        <dbReference type="Pfam" id="PF08327"/>
    </source>
</evidence>
<name>A0ABT2LMY6_9HYPH</name>
<reference evidence="3 4" key="1">
    <citation type="submission" date="2022-09" db="EMBL/GenBank/DDBJ databases">
        <title>Chelativorans salina sp. nov., a novel slightly halophilic bacterium isolated from a saline lake sediment enrichment.</title>
        <authorList>
            <person name="Gao L."/>
            <person name="Fang B.-Z."/>
            <person name="Li W.-J."/>
        </authorList>
    </citation>
    <scope>NUCLEOTIDE SEQUENCE [LARGE SCALE GENOMIC DNA]</scope>
    <source>
        <strain evidence="3 4">EGI FJ00035</strain>
    </source>
</reference>
<accession>A0ABT2LMY6</accession>
<gene>
    <name evidence="3" type="ORF">N5A92_06905</name>
</gene>
<protein>
    <submittedName>
        <fullName evidence="3">SRPBCC domain-containing protein</fullName>
    </submittedName>
</protein>
<comment type="caution">
    <text evidence="3">The sequence shown here is derived from an EMBL/GenBank/DDBJ whole genome shotgun (WGS) entry which is preliminary data.</text>
</comment>
<proteinExistence type="inferred from homology"/>